<dbReference type="PANTHER" id="PTHR32089">
    <property type="entry name" value="METHYL-ACCEPTING CHEMOTAXIS PROTEIN MCPB"/>
    <property type="match status" value="1"/>
</dbReference>
<dbReference type="PANTHER" id="PTHR32089:SF112">
    <property type="entry name" value="LYSOZYME-LIKE PROTEIN-RELATED"/>
    <property type="match status" value="1"/>
</dbReference>
<comment type="similarity">
    <text evidence="2">Belongs to the methyl-accepting chemotaxis (MCP) protein family.</text>
</comment>
<evidence type="ECO:0000256" key="4">
    <source>
        <dbReference type="SAM" id="MobiDB-lite"/>
    </source>
</evidence>
<dbReference type="EMBL" id="BSUZ01000001">
    <property type="protein sequence ID" value="GMA86471.1"/>
    <property type="molecule type" value="Genomic_DNA"/>
</dbReference>
<evidence type="ECO:0000256" key="2">
    <source>
        <dbReference type="ARBA" id="ARBA00029447"/>
    </source>
</evidence>
<feature type="region of interest" description="Disordered" evidence="4">
    <location>
        <begin position="186"/>
        <end position="213"/>
    </location>
</feature>
<evidence type="ECO:0000313" key="7">
    <source>
        <dbReference type="Proteomes" id="UP001157017"/>
    </source>
</evidence>
<dbReference type="SMART" id="SM00283">
    <property type="entry name" value="MA"/>
    <property type="match status" value="1"/>
</dbReference>
<evidence type="ECO:0000259" key="5">
    <source>
        <dbReference type="PROSITE" id="PS50111"/>
    </source>
</evidence>
<dbReference type="InterPro" id="IPR004089">
    <property type="entry name" value="MCPsignal_dom"/>
</dbReference>
<dbReference type="Proteomes" id="UP001157017">
    <property type="component" value="Unassembled WGS sequence"/>
</dbReference>
<accession>A0ABQ6JE43</accession>
<dbReference type="PRINTS" id="PR00260">
    <property type="entry name" value="CHEMTRNSDUCR"/>
</dbReference>
<evidence type="ECO:0000256" key="1">
    <source>
        <dbReference type="ARBA" id="ARBA00023224"/>
    </source>
</evidence>
<sequence>MVKVITAIAGQTNLLALNATIEAARAGAAGRGFAVVADEVKDLARETAQATEDIARRVEAIQQDASGAVEAIAEISEIITTINAHQATIASAVEEQTATTREMTRNVAEAAQGSGEIAQSITGVAEASVETTEAVARSRAAVGEPGPHGRRPPRAGVPLHLLIPAAPPRRAGRRFGGCRCWRPRVTSTTASRRSCAPSPAWSPTGTPRSGAAG</sequence>
<name>A0ABQ6JE43_9ACTN</name>
<reference evidence="7" key="1">
    <citation type="journal article" date="2019" name="Int. J. Syst. Evol. Microbiol.">
        <title>The Global Catalogue of Microorganisms (GCM) 10K type strain sequencing project: providing services to taxonomists for standard genome sequencing and annotation.</title>
        <authorList>
            <consortium name="The Broad Institute Genomics Platform"/>
            <consortium name="The Broad Institute Genome Sequencing Center for Infectious Disease"/>
            <person name="Wu L."/>
            <person name="Ma J."/>
        </authorList>
    </citation>
    <scope>NUCLEOTIDE SEQUENCE [LARGE SCALE GENOMIC DNA]</scope>
    <source>
        <strain evidence="7">NBRC 108730</strain>
    </source>
</reference>
<keyword evidence="7" id="KW-1185">Reference proteome</keyword>
<dbReference type="Gene3D" id="1.10.287.950">
    <property type="entry name" value="Methyl-accepting chemotaxis protein"/>
    <property type="match status" value="1"/>
</dbReference>
<dbReference type="PROSITE" id="PS50111">
    <property type="entry name" value="CHEMOTAXIS_TRANSDUC_2"/>
    <property type="match status" value="1"/>
</dbReference>
<keyword evidence="1 3" id="KW-0807">Transducer</keyword>
<protein>
    <recommendedName>
        <fullName evidence="5">Methyl-accepting transducer domain-containing protein</fullName>
    </recommendedName>
</protein>
<comment type="caution">
    <text evidence="6">The sequence shown here is derived from an EMBL/GenBank/DDBJ whole genome shotgun (WGS) entry which is preliminary data.</text>
</comment>
<organism evidence="6 7">
    <name type="scientific">Angustibacter aerolatus</name>
    <dbReference type="NCBI Taxonomy" id="1162965"/>
    <lineage>
        <taxon>Bacteria</taxon>
        <taxon>Bacillati</taxon>
        <taxon>Actinomycetota</taxon>
        <taxon>Actinomycetes</taxon>
        <taxon>Kineosporiales</taxon>
        <taxon>Kineosporiaceae</taxon>
    </lineage>
</organism>
<dbReference type="InterPro" id="IPR004090">
    <property type="entry name" value="Chemotax_Me-accpt_rcpt"/>
</dbReference>
<evidence type="ECO:0000313" key="6">
    <source>
        <dbReference type="EMBL" id="GMA86471.1"/>
    </source>
</evidence>
<feature type="domain" description="Methyl-accepting transducer" evidence="5">
    <location>
        <begin position="1"/>
        <end position="143"/>
    </location>
</feature>
<evidence type="ECO:0000256" key="3">
    <source>
        <dbReference type="PROSITE-ProRule" id="PRU00284"/>
    </source>
</evidence>
<gene>
    <name evidence="6" type="ORF">GCM10025868_17210</name>
</gene>
<dbReference type="Pfam" id="PF00015">
    <property type="entry name" value="MCPsignal"/>
    <property type="match status" value="1"/>
</dbReference>
<proteinExistence type="inferred from homology"/>
<dbReference type="SUPFAM" id="SSF58104">
    <property type="entry name" value="Methyl-accepting chemotaxis protein (MCP) signaling domain"/>
    <property type="match status" value="1"/>
</dbReference>